<comment type="caution">
    <text evidence="2">The sequence shown here is derived from an EMBL/GenBank/DDBJ whole genome shotgun (WGS) entry which is preliminary data.</text>
</comment>
<dbReference type="Proteomes" id="UP000218231">
    <property type="component" value="Unassembled WGS sequence"/>
</dbReference>
<name>A0A2A2L9N5_9BILA</name>
<dbReference type="AlphaFoldDB" id="A0A2A2L9N5"/>
<evidence type="ECO:0000256" key="1">
    <source>
        <dbReference type="SAM" id="MobiDB-lite"/>
    </source>
</evidence>
<dbReference type="EMBL" id="LIAE01007028">
    <property type="protein sequence ID" value="PAV82757.1"/>
    <property type="molecule type" value="Genomic_DNA"/>
</dbReference>
<feature type="compositionally biased region" description="Polar residues" evidence="1">
    <location>
        <begin position="56"/>
        <end position="65"/>
    </location>
</feature>
<sequence length="96" mass="11018">MLKLRSNYKFRNAVAPPTGIQIAENWQGEKGQHGHFDALNELWKIGPEPKAPPPSKCQTQRSLNIDKNGKPKQSFYKRLSKKNLDLVKLPRLPEKK</sequence>
<gene>
    <name evidence="2" type="ORF">WR25_24711</name>
</gene>
<protein>
    <submittedName>
        <fullName evidence="2">Uncharacterized protein</fullName>
    </submittedName>
</protein>
<evidence type="ECO:0000313" key="3">
    <source>
        <dbReference type="Proteomes" id="UP000218231"/>
    </source>
</evidence>
<evidence type="ECO:0000313" key="2">
    <source>
        <dbReference type="EMBL" id="PAV82757.1"/>
    </source>
</evidence>
<reference evidence="2 3" key="1">
    <citation type="journal article" date="2017" name="Curr. Biol.">
        <title>Genome architecture and evolution of a unichromosomal asexual nematode.</title>
        <authorList>
            <person name="Fradin H."/>
            <person name="Zegar C."/>
            <person name="Gutwein M."/>
            <person name="Lucas J."/>
            <person name="Kovtun M."/>
            <person name="Corcoran D."/>
            <person name="Baugh L.R."/>
            <person name="Kiontke K."/>
            <person name="Gunsalus K."/>
            <person name="Fitch D.H."/>
            <person name="Piano F."/>
        </authorList>
    </citation>
    <scope>NUCLEOTIDE SEQUENCE [LARGE SCALE GENOMIC DNA]</scope>
    <source>
        <strain evidence="2">PF1309</strain>
    </source>
</reference>
<accession>A0A2A2L9N5</accession>
<keyword evidence="3" id="KW-1185">Reference proteome</keyword>
<feature type="region of interest" description="Disordered" evidence="1">
    <location>
        <begin position="44"/>
        <end position="77"/>
    </location>
</feature>
<organism evidence="2 3">
    <name type="scientific">Diploscapter pachys</name>
    <dbReference type="NCBI Taxonomy" id="2018661"/>
    <lineage>
        <taxon>Eukaryota</taxon>
        <taxon>Metazoa</taxon>
        <taxon>Ecdysozoa</taxon>
        <taxon>Nematoda</taxon>
        <taxon>Chromadorea</taxon>
        <taxon>Rhabditida</taxon>
        <taxon>Rhabditina</taxon>
        <taxon>Rhabditomorpha</taxon>
        <taxon>Rhabditoidea</taxon>
        <taxon>Rhabditidae</taxon>
        <taxon>Diploscapter</taxon>
    </lineage>
</organism>
<proteinExistence type="predicted"/>